<proteinExistence type="predicted"/>
<dbReference type="Proteomes" id="UP001143856">
    <property type="component" value="Unassembled WGS sequence"/>
</dbReference>
<dbReference type="EMBL" id="JAPDGR010001785">
    <property type="protein sequence ID" value="KAJ2979640.1"/>
    <property type="molecule type" value="Genomic_DNA"/>
</dbReference>
<accession>A0ACC1NJY4</accession>
<sequence length="755" mass="84209">MSGLGPKRLGKELSKITNLLPPGITLVSADNLEEWFLDIQVLDENPLYAGQTYRLKFKFSNSYPIEAPEVTFVKLDNRPIPMHPHIYSNGIICLDLLGSQGWSPVQSVESVCMSIQSMLTGNTKNERPPGDEEFVRGNRQRPRDIAFYYHDNTVASFVTMSSCLALCTVERSFTASRSAGHPHEELTMAPHVGFDTENIRDKARKDLLLLLEGVRGKKNLVIERSLAGPVGVIVKVSTLHDYGVDKFFFLENDNADTSQRNVVFIARGECARHAQAIAAGYVDPIFHLKLLVNIGPNEAIKFNTSANVFHPFYALGVISLVSTNATREDHIKRLQRESQTGHEFNIFWVPRRTLVSDKLLEEAGVLGDVNISELPIYFFPLERDVLSLELDDSFRDLYLFKDSTPAFLMAKALMGVQSKHGLFPRVVGKGDHAKRVAELLARMRQEILAGETVDEANKTGLSPSNSLESVVIIDREVDFVTPLLTQLTYEGLIDEVWGIQNNQADVDSTIVGAPPQPLSQGASTAPNPSPASRKRKIQLDSSDKLYDGLRDTNFAIVGTLLNKVARRLQSDYESRHGSKTTAELKDFVKKLPSYQAEHQSLKIHTGLAEDIMKHTRTDQFSRLLEAQQNLAAGADPSSQHDTIEELIARDTSLAEVLRLLCIYSCVSGGIKSKDFDHFRRLVLEGYGYQHLITLHNLEKLQLFLPRSSPMANMIPMPGAGNVTGTKTNYTYLRKQLRSNISPLSPVEMRRLVSAQ</sequence>
<protein>
    <submittedName>
        <fullName evidence="1">Uncharacterized protein</fullName>
    </submittedName>
</protein>
<name>A0ACC1NJY4_9PEZI</name>
<gene>
    <name evidence="1" type="ORF">NUW58_g7153</name>
</gene>
<evidence type="ECO:0000313" key="2">
    <source>
        <dbReference type="Proteomes" id="UP001143856"/>
    </source>
</evidence>
<comment type="caution">
    <text evidence="1">The sequence shown here is derived from an EMBL/GenBank/DDBJ whole genome shotgun (WGS) entry which is preliminary data.</text>
</comment>
<evidence type="ECO:0000313" key="1">
    <source>
        <dbReference type="EMBL" id="KAJ2979640.1"/>
    </source>
</evidence>
<keyword evidence="2" id="KW-1185">Reference proteome</keyword>
<organism evidence="1 2">
    <name type="scientific">Xylaria curta</name>
    <dbReference type="NCBI Taxonomy" id="42375"/>
    <lineage>
        <taxon>Eukaryota</taxon>
        <taxon>Fungi</taxon>
        <taxon>Dikarya</taxon>
        <taxon>Ascomycota</taxon>
        <taxon>Pezizomycotina</taxon>
        <taxon>Sordariomycetes</taxon>
        <taxon>Xylariomycetidae</taxon>
        <taxon>Xylariales</taxon>
        <taxon>Xylariaceae</taxon>
        <taxon>Xylaria</taxon>
    </lineage>
</organism>
<reference evidence="1" key="1">
    <citation type="submission" date="2022-10" db="EMBL/GenBank/DDBJ databases">
        <title>Genome Sequence of Xylaria curta.</title>
        <authorList>
            <person name="Buettner E."/>
        </authorList>
    </citation>
    <scope>NUCLEOTIDE SEQUENCE</scope>
    <source>
        <strain evidence="1">Babe10</strain>
    </source>
</reference>